<evidence type="ECO:0000313" key="2">
    <source>
        <dbReference type="Proteomes" id="UP000805193"/>
    </source>
</evidence>
<proteinExistence type="predicted"/>
<reference evidence="1 2" key="1">
    <citation type="journal article" date="2020" name="Cell">
        <title>Large-Scale Comparative Analyses of Tick Genomes Elucidate Their Genetic Diversity and Vector Capacities.</title>
        <authorList>
            <consortium name="Tick Genome and Microbiome Consortium (TIGMIC)"/>
            <person name="Jia N."/>
            <person name="Wang J."/>
            <person name="Shi W."/>
            <person name="Du L."/>
            <person name="Sun Y."/>
            <person name="Zhan W."/>
            <person name="Jiang J.F."/>
            <person name="Wang Q."/>
            <person name="Zhang B."/>
            <person name="Ji P."/>
            <person name="Bell-Sakyi L."/>
            <person name="Cui X.M."/>
            <person name="Yuan T.T."/>
            <person name="Jiang B.G."/>
            <person name="Yang W.F."/>
            <person name="Lam T.T."/>
            <person name="Chang Q.C."/>
            <person name="Ding S.J."/>
            <person name="Wang X.J."/>
            <person name="Zhu J.G."/>
            <person name="Ruan X.D."/>
            <person name="Zhao L."/>
            <person name="Wei J.T."/>
            <person name="Ye R.Z."/>
            <person name="Que T.C."/>
            <person name="Du C.H."/>
            <person name="Zhou Y.H."/>
            <person name="Cheng J.X."/>
            <person name="Dai P.F."/>
            <person name="Guo W.B."/>
            <person name="Han X.H."/>
            <person name="Huang E.J."/>
            <person name="Li L.F."/>
            <person name="Wei W."/>
            <person name="Gao Y.C."/>
            <person name="Liu J.Z."/>
            <person name="Shao H.Z."/>
            <person name="Wang X."/>
            <person name="Wang C.C."/>
            <person name="Yang T.C."/>
            <person name="Huo Q.B."/>
            <person name="Li W."/>
            <person name="Chen H.Y."/>
            <person name="Chen S.E."/>
            <person name="Zhou L.G."/>
            <person name="Ni X.B."/>
            <person name="Tian J.H."/>
            <person name="Sheng Y."/>
            <person name="Liu T."/>
            <person name="Pan Y.S."/>
            <person name="Xia L.Y."/>
            <person name="Li J."/>
            <person name="Zhao F."/>
            <person name="Cao W.C."/>
        </authorList>
    </citation>
    <scope>NUCLEOTIDE SEQUENCE [LARGE SCALE GENOMIC DNA]</scope>
    <source>
        <strain evidence="1">Iper-2018</strain>
    </source>
</reference>
<dbReference type="EMBL" id="JABSTQ010009928">
    <property type="protein sequence ID" value="KAG0424851.1"/>
    <property type="molecule type" value="Genomic_DNA"/>
</dbReference>
<organism evidence="1 2">
    <name type="scientific">Ixodes persulcatus</name>
    <name type="common">Taiga tick</name>
    <dbReference type="NCBI Taxonomy" id="34615"/>
    <lineage>
        <taxon>Eukaryota</taxon>
        <taxon>Metazoa</taxon>
        <taxon>Ecdysozoa</taxon>
        <taxon>Arthropoda</taxon>
        <taxon>Chelicerata</taxon>
        <taxon>Arachnida</taxon>
        <taxon>Acari</taxon>
        <taxon>Parasitiformes</taxon>
        <taxon>Ixodida</taxon>
        <taxon>Ixodoidea</taxon>
        <taxon>Ixodidae</taxon>
        <taxon>Ixodinae</taxon>
        <taxon>Ixodes</taxon>
    </lineage>
</organism>
<accession>A0AC60PUM8</accession>
<sequence length="639" mass="72400">MSRRADSRDPAGRTETGEGGPATCTRGSKARTHQQGSKPSAVAPDAGVVLVENYSWKQTRRGNPLLVVRERDSQAREYSFSGSYTRPNAPMIKYYVCLACRKKKEKRGLRSTELPRMKVLGSGEVYDMRNALHLCKPLTSSQVLGKHYERDQRLSLLNCSALCPKEVYEVVQNNFKKELSLRPAEEREAIQRRLPSYKSVKALYYRKIRPGGVRGLRFSAAMQSEQDTVQTEYSETSHDHRHPQMVPTGEDGVPVRRFFWKHTQNGNPLLVVKEGWASAREYTFSSKYGRPGLAPVRYYVCLGCRREREGKALPGRPLPRIKVLEDGRVFDMVTAPHLCSPLTMAQVAGKHFERDHRLSLPNCSAQRAKEAYEAMRANLSEQLSEHPEEERRDIERFLPSFKSVRSMYYRKMRQSGKRWVPYGELQPLAPRAGLEPAMDTPGEAPVVSTTDEPYELEVSSELVQAAVQDSLHWESDKSDPSSAYPLAPTCMWKVEAQDPFQYRLREDAKDDAELVADDALEVDTSQEARAAGHCDSHEKQKPPNGVSVREFFWKQTLRGNPLLMVKGEDSTVREYIFNSKYGRPGAPLVKYYVCLGCRKEREAKALPGGPLARMKVLEDGRVFDMSNTPHFCTPLSMAQ</sequence>
<evidence type="ECO:0000313" key="1">
    <source>
        <dbReference type="EMBL" id="KAG0424851.1"/>
    </source>
</evidence>
<dbReference type="Proteomes" id="UP000805193">
    <property type="component" value="Unassembled WGS sequence"/>
</dbReference>
<gene>
    <name evidence="1" type="ORF">HPB47_027952</name>
</gene>
<protein>
    <submittedName>
        <fullName evidence="1">Uncharacterized protein</fullName>
    </submittedName>
</protein>
<name>A0AC60PUM8_IXOPE</name>
<keyword evidence="2" id="KW-1185">Reference proteome</keyword>
<comment type="caution">
    <text evidence="1">The sequence shown here is derived from an EMBL/GenBank/DDBJ whole genome shotgun (WGS) entry which is preliminary data.</text>
</comment>
<feature type="non-terminal residue" evidence="1">
    <location>
        <position position="639"/>
    </location>
</feature>